<accession>A0A0A9IA86</accession>
<protein>
    <submittedName>
        <fullName evidence="1">Uncharacterized protein</fullName>
    </submittedName>
</protein>
<sequence length="57" mass="6863">MLHRIGHLNLCTRTCWSCMMNILNTNSRVKKDPLSKWTFHRWASLVLHFPVYFDDLD</sequence>
<proteinExistence type="predicted"/>
<dbReference type="AlphaFoldDB" id="A0A0A9IA86"/>
<reference evidence="1" key="2">
    <citation type="journal article" date="2015" name="Data Brief">
        <title>Shoot transcriptome of the giant reed, Arundo donax.</title>
        <authorList>
            <person name="Barrero R.A."/>
            <person name="Guerrero F.D."/>
            <person name="Moolhuijzen P."/>
            <person name="Goolsby J.A."/>
            <person name="Tidwell J."/>
            <person name="Bellgard S.E."/>
            <person name="Bellgard M.I."/>
        </authorList>
    </citation>
    <scope>NUCLEOTIDE SEQUENCE</scope>
    <source>
        <tissue evidence="1">Shoot tissue taken approximately 20 cm above the soil surface</tissue>
    </source>
</reference>
<reference evidence="1" key="1">
    <citation type="submission" date="2014-09" db="EMBL/GenBank/DDBJ databases">
        <authorList>
            <person name="Magalhaes I.L.F."/>
            <person name="Oliveira U."/>
            <person name="Santos F.R."/>
            <person name="Vidigal T.H.D.A."/>
            <person name="Brescovit A.D."/>
            <person name="Santos A.J."/>
        </authorList>
    </citation>
    <scope>NUCLEOTIDE SEQUENCE</scope>
    <source>
        <tissue evidence="1">Shoot tissue taken approximately 20 cm above the soil surface</tissue>
    </source>
</reference>
<organism evidence="1">
    <name type="scientific">Arundo donax</name>
    <name type="common">Giant reed</name>
    <name type="synonym">Donax arundinaceus</name>
    <dbReference type="NCBI Taxonomy" id="35708"/>
    <lineage>
        <taxon>Eukaryota</taxon>
        <taxon>Viridiplantae</taxon>
        <taxon>Streptophyta</taxon>
        <taxon>Embryophyta</taxon>
        <taxon>Tracheophyta</taxon>
        <taxon>Spermatophyta</taxon>
        <taxon>Magnoliopsida</taxon>
        <taxon>Liliopsida</taxon>
        <taxon>Poales</taxon>
        <taxon>Poaceae</taxon>
        <taxon>PACMAD clade</taxon>
        <taxon>Arundinoideae</taxon>
        <taxon>Arundineae</taxon>
        <taxon>Arundo</taxon>
    </lineage>
</organism>
<evidence type="ECO:0000313" key="1">
    <source>
        <dbReference type="EMBL" id="JAD98346.1"/>
    </source>
</evidence>
<name>A0A0A9IA86_ARUDO</name>
<dbReference type="EMBL" id="GBRH01199549">
    <property type="protein sequence ID" value="JAD98346.1"/>
    <property type="molecule type" value="Transcribed_RNA"/>
</dbReference>